<evidence type="ECO:0000256" key="1">
    <source>
        <dbReference type="SAM" id="SignalP"/>
    </source>
</evidence>
<keyword evidence="3" id="KW-1185">Reference proteome</keyword>
<proteinExistence type="predicted"/>
<dbReference type="AlphaFoldDB" id="A0AAV4PLZ4"/>
<evidence type="ECO:0000313" key="3">
    <source>
        <dbReference type="Proteomes" id="UP001054945"/>
    </source>
</evidence>
<accession>A0AAV4PLZ4</accession>
<feature type="chain" id="PRO_5043921205" evidence="1">
    <location>
        <begin position="22"/>
        <end position="217"/>
    </location>
</feature>
<keyword evidence="1" id="KW-0732">Signal</keyword>
<feature type="signal peptide" evidence="1">
    <location>
        <begin position="1"/>
        <end position="21"/>
    </location>
</feature>
<evidence type="ECO:0000313" key="2">
    <source>
        <dbReference type="EMBL" id="GIX97188.1"/>
    </source>
</evidence>
<name>A0AAV4PLZ4_CAEEX</name>
<gene>
    <name evidence="2" type="primary">AVEN_163911_1</name>
    <name evidence="2" type="ORF">CEXT_332911</name>
</gene>
<comment type="caution">
    <text evidence="2">The sequence shown here is derived from an EMBL/GenBank/DDBJ whole genome shotgun (WGS) entry which is preliminary data.</text>
</comment>
<organism evidence="2 3">
    <name type="scientific">Caerostris extrusa</name>
    <name type="common">Bark spider</name>
    <name type="synonym">Caerostris bankana</name>
    <dbReference type="NCBI Taxonomy" id="172846"/>
    <lineage>
        <taxon>Eukaryota</taxon>
        <taxon>Metazoa</taxon>
        <taxon>Ecdysozoa</taxon>
        <taxon>Arthropoda</taxon>
        <taxon>Chelicerata</taxon>
        <taxon>Arachnida</taxon>
        <taxon>Araneae</taxon>
        <taxon>Araneomorphae</taxon>
        <taxon>Entelegynae</taxon>
        <taxon>Araneoidea</taxon>
        <taxon>Araneidae</taxon>
        <taxon>Caerostris</taxon>
    </lineage>
</organism>
<reference evidence="2 3" key="1">
    <citation type="submission" date="2021-06" db="EMBL/GenBank/DDBJ databases">
        <title>Caerostris extrusa draft genome.</title>
        <authorList>
            <person name="Kono N."/>
            <person name="Arakawa K."/>
        </authorList>
    </citation>
    <scope>NUCLEOTIDE SEQUENCE [LARGE SCALE GENOMIC DNA]</scope>
</reference>
<dbReference type="EMBL" id="BPLR01004750">
    <property type="protein sequence ID" value="GIX97188.1"/>
    <property type="molecule type" value="Genomic_DNA"/>
</dbReference>
<protein>
    <submittedName>
        <fullName evidence="2">Uncharacterized protein</fullName>
    </submittedName>
</protein>
<sequence length="217" mass="24998">MVVRKLFVFLICFCIEIVVSSKDGNHSLRISKRTRHHEYLNNLSYDLNYGRFNSPNLFSEANNNPSGVIQNENRMDFDNFGSNGSMEEKHSFRPGGFYVPQEIMSSLNYYVEDLVGANRNKEVFPDEKSLKDLIAKDLKILTKPQKMRYEVNEMPSFLSHLMKLFLTPKVIMTILTIPLLFIAEISFPEFLKLVATSVLPSMTRTIVSSLPKVIYSR</sequence>
<dbReference type="Proteomes" id="UP001054945">
    <property type="component" value="Unassembled WGS sequence"/>
</dbReference>